<reference evidence="3 4" key="1">
    <citation type="submission" date="2016-09" db="EMBL/GenBank/DDBJ databases">
        <title>Chromobacterium muskegensis sp. nov., an insecticidal bacterium isolated from Sphagnum bogs.</title>
        <authorList>
            <person name="Sparks M.E."/>
            <person name="Blackburn M.B."/>
            <person name="Gundersen-Rindal D.E."/>
            <person name="Mitchell A."/>
            <person name="Farrar R."/>
            <person name="Kuhar D."/>
        </authorList>
    </citation>
    <scope>NUCLEOTIDE SEQUENCE [LARGE SCALE GENOMIC DNA]</scope>
    <source>
        <strain evidence="2 4">14B-1</strain>
        <strain evidence="1 3">37-2</strain>
    </source>
</reference>
<proteinExistence type="predicted"/>
<evidence type="ECO:0000313" key="3">
    <source>
        <dbReference type="Proteomes" id="UP000180088"/>
    </source>
</evidence>
<accession>A0A1S1WZA7</accession>
<gene>
    <name evidence="2" type="ORF">BI344_01670</name>
    <name evidence="1" type="ORF">BI347_03335</name>
</gene>
<dbReference type="AlphaFoldDB" id="A0A1S1WZA7"/>
<dbReference type="RefSeq" id="WP_071111233.1">
    <property type="nucleotide sequence ID" value="NZ_MKCS01000001.1"/>
</dbReference>
<evidence type="ECO:0000313" key="4">
    <source>
        <dbReference type="Proteomes" id="UP000180280"/>
    </source>
</evidence>
<dbReference type="EMBL" id="MKCS01000001">
    <property type="protein sequence ID" value="OHX12641.1"/>
    <property type="molecule type" value="Genomic_DNA"/>
</dbReference>
<dbReference type="EMBL" id="MKCT01000001">
    <property type="protein sequence ID" value="OHX21275.1"/>
    <property type="molecule type" value="Genomic_DNA"/>
</dbReference>
<dbReference type="STRING" id="1903179.BI347_03335"/>
<protein>
    <submittedName>
        <fullName evidence="1">Uncharacterized protein</fullName>
    </submittedName>
</protein>
<evidence type="ECO:0000313" key="2">
    <source>
        <dbReference type="EMBL" id="OHX21275.1"/>
    </source>
</evidence>
<organism evidence="1 3">
    <name type="scientific">Chromobacterium sphagni</name>
    <dbReference type="NCBI Taxonomy" id="1903179"/>
    <lineage>
        <taxon>Bacteria</taxon>
        <taxon>Pseudomonadati</taxon>
        <taxon>Pseudomonadota</taxon>
        <taxon>Betaproteobacteria</taxon>
        <taxon>Neisseriales</taxon>
        <taxon>Chromobacteriaceae</taxon>
        <taxon>Chromobacterium</taxon>
    </lineage>
</organism>
<evidence type="ECO:0000313" key="1">
    <source>
        <dbReference type="EMBL" id="OHX12641.1"/>
    </source>
</evidence>
<keyword evidence="4" id="KW-1185">Reference proteome</keyword>
<comment type="caution">
    <text evidence="1">The sequence shown here is derived from an EMBL/GenBank/DDBJ whole genome shotgun (WGS) entry which is preliminary data.</text>
</comment>
<dbReference type="Proteomes" id="UP000180088">
    <property type="component" value="Unassembled WGS sequence"/>
</dbReference>
<name>A0A1S1WZA7_9NEIS</name>
<dbReference type="OrthoDB" id="8592404at2"/>
<sequence>MPVSGRCSPERRRQRGSLLLGQLLGLALLSFVLAQAMASFCMVQRTTLLAEQRLSRREEARWVLRQLAQDLSLHGRLGCLQVAWRRDDFSPQAWALALPGRLLRHRSPELDQEGSLRRLPLEAQDGGNWRDWRDSRLVSCGRSYRLAGTGGHWSDAAGALALDLEPALPAWSADGLHLPSLQLWLPRQRHYRLQGRGADGRLLQRDALGGIDEGGERVLLEGVRSLSLQVLAQTACGQDARWAWRDINALTDGEADRLVAARVAMEWYPDKEGKVIQLNHDVALTPLQPCGAGL</sequence>
<dbReference type="Proteomes" id="UP000180280">
    <property type="component" value="Unassembled WGS sequence"/>
</dbReference>